<evidence type="ECO:0000256" key="4">
    <source>
        <dbReference type="ARBA" id="ARBA00022679"/>
    </source>
</evidence>
<keyword evidence="12" id="KW-0732">Signal</keyword>
<keyword evidence="14" id="KW-1185">Reference proteome</keyword>
<dbReference type="RefSeq" id="WP_348648704.1">
    <property type="nucleotide sequence ID" value="NZ_JACHLP010000005.1"/>
</dbReference>
<keyword evidence="4 10" id="KW-0808">Transferase</keyword>
<organism evidence="13 14">
    <name type="scientific">Roseateles oligotrophus</name>
    <dbReference type="NCBI Taxonomy" id="1769250"/>
    <lineage>
        <taxon>Bacteria</taxon>
        <taxon>Pseudomonadati</taxon>
        <taxon>Pseudomonadota</taxon>
        <taxon>Betaproteobacteria</taxon>
        <taxon>Burkholderiales</taxon>
        <taxon>Sphaerotilaceae</taxon>
        <taxon>Roseateles</taxon>
    </lineage>
</organism>
<comment type="similarity">
    <text evidence="10">Belongs to the ApbE family.</text>
</comment>
<dbReference type="PANTHER" id="PTHR30040:SF2">
    <property type="entry name" value="FAD:PROTEIN FMN TRANSFERASE"/>
    <property type="match status" value="1"/>
</dbReference>
<dbReference type="Gene3D" id="3.10.520.10">
    <property type="entry name" value="ApbE-like domains"/>
    <property type="match status" value="1"/>
</dbReference>
<reference evidence="13 14" key="1">
    <citation type="submission" date="2020-08" db="EMBL/GenBank/DDBJ databases">
        <title>Functional genomics of gut bacteria from endangered species of beetles.</title>
        <authorList>
            <person name="Carlos-Shanley C."/>
        </authorList>
    </citation>
    <scope>NUCLEOTIDE SEQUENCE [LARGE SCALE GENOMIC DNA]</scope>
    <source>
        <strain evidence="13 14">S00239</strain>
    </source>
</reference>
<evidence type="ECO:0000256" key="9">
    <source>
        <dbReference type="ARBA" id="ARBA00048540"/>
    </source>
</evidence>
<evidence type="ECO:0000256" key="7">
    <source>
        <dbReference type="ARBA" id="ARBA00022842"/>
    </source>
</evidence>
<dbReference type="InterPro" id="IPR024932">
    <property type="entry name" value="ApbE"/>
</dbReference>
<dbReference type="EC" id="2.7.1.180" evidence="1 10"/>
<feature type="signal peptide" evidence="12">
    <location>
        <begin position="1"/>
        <end position="33"/>
    </location>
</feature>
<evidence type="ECO:0000256" key="3">
    <source>
        <dbReference type="ARBA" id="ARBA00022630"/>
    </source>
</evidence>
<comment type="catalytic activity">
    <reaction evidence="9 10">
        <text>L-threonyl-[protein] + FAD = FMN-L-threonyl-[protein] + AMP + H(+)</text>
        <dbReference type="Rhea" id="RHEA:36847"/>
        <dbReference type="Rhea" id="RHEA-COMP:11060"/>
        <dbReference type="Rhea" id="RHEA-COMP:11061"/>
        <dbReference type="ChEBI" id="CHEBI:15378"/>
        <dbReference type="ChEBI" id="CHEBI:30013"/>
        <dbReference type="ChEBI" id="CHEBI:57692"/>
        <dbReference type="ChEBI" id="CHEBI:74257"/>
        <dbReference type="ChEBI" id="CHEBI:456215"/>
        <dbReference type="EC" id="2.7.1.180"/>
    </reaction>
</comment>
<gene>
    <name evidence="13" type="ORF">HNP55_002726</name>
</gene>
<keyword evidence="5 10" id="KW-0479">Metal-binding</keyword>
<comment type="cofactor">
    <cofactor evidence="11">
        <name>Mg(2+)</name>
        <dbReference type="ChEBI" id="CHEBI:18420"/>
    </cofactor>
    <cofactor evidence="11">
        <name>Mn(2+)</name>
        <dbReference type="ChEBI" id="CHEBI:29035"/>
    </cofactor>
    <text evidence="11">Magnesium. Can also use manganese.</text>
</comment>
<evidence type="ECO:0000313" key="13">
    <source>
        <dbReference type="EMBL" id="MBB4844190.1"/>
    </source>
</evidence>
<sequence>MSTKPSHAAGLTRRRLASLVPLLGLCALGSSRAGPGMAAHRRDSRLLLGTRVDMLVEGPDAGQLVHAVELAFAEMGRLSAMMSRYEPASALSAINRAAGQHAVAVPPELMTVLQTGKALHRQTGGLFDMTVGGLKSWHFEAGSQARVPLPEQLAHELSQVGSQGLRLDPAAGSAQLLKQGAALDLGGVAKLPILAAGLRRLQDEGVRHALINGGGDVLYCGSWQGRPWRIGLRDPRRADRLLAVLPLSGQGVLAASGDYERFFLQNGERHHHILDPRTGRSSQGPISVHLLARDVETVNGLGSAIMLAGLPLAQQLASTHAGLDLLVLRPDQSRWASPGMKALLQKV</sequence>
<evidence type="ECO:0000256" key="10">
    <source>
        <dbReference type="PIRNR" id="PIRNR006268"/>
    </source>
</evidence>
<evidence type="ECO:0000256" key="1">
    <source>
        <dbReference type="ARBA" id="ARBA00011955"/>
    </source>
</evidence>
<keyword evidence="3 10" id="KW-0285">Flavoprotein</keyword>
<dbReference type="InterPro" id="IPR003374">
    <property type="entry name" value="ApbE-like_sf"/>
</dbReference>
<dbReference type="PIRSF" id="PIRSF006268">
    <property type="entry name" value="ApbE"/>
    <property type="match status" value="1"/>
</dbReference>
<proteinExistence type="inferred from homology"/>
<dbReference type="Pfam" id="PF02424">
    <property type="entry name" value="ApbE"/>
    <property type="match status" value="1"/>
</dbReference>
<accession>A0A840L7M4</accession>
<protein>
    <recommendedName>
        <fullName evidence="2 10">FAD:protein FMN transferase</fullName>
        <ecNumber evidence="1 10">2.7.1.180</ecNumber>
    </recommendedName>
    <alternativeName>
        <fullName evidence="8 10">Flavin transferase</fullName>
    </alternativeName>
</protein>
<comment type="caution">
    <text evidence="13">The sequence shown here is derived from an EMBL/GenBank/DDBJ whole genome shotgun (WGS) entry which is preliminary data.</text>
</comment>
<dbReference type="GO" id="GO:0016740">
    <property type="term" value="F:transferase activity"/>
    <property type="evidence" value="ECO:0007669"/>
    <property type="project" value="UniProtKB-UniRule"/>
</dbReference>
<feature type="chain" id="PRO_5039944699" description="FAD:protein FMN transferase" evidence="12">
    <location>
        <begin position="34"/>
        <end position="347"/>
    </location>
</feature>
<name>A0A840L7M4_9BURK</name>
<dbReference type="AlphaFoldDB" id="A0A840L7M4"/>
<dbReference type="SUPFAM" id="SSF143631">
    <property type="entry name" value="ApbE-like"/>
    <property type="match status" value="1"/>
</dbReference>
<evidence type="ECO:0000256" key="11">
    <source>
        <dbReference type="PIRSR" id="PIRSR006268-2"/>
    </source>
</evidence>
<keyword evidence="6 10" id="KW-0274">FAD</keyword>
<evidence type="ECO:0000313" key="14">
    <source>
        <dbReference type="Proteomes" id="UP000562027"/>
    </source>
</evidence>
<evidence type="ECO:0000256" key="2">
    <source>
        <dbReference type="ARBA" id="ARBA00016337"/>
    </source>
</evidence>
<evidence type="ECO:0000256" key="8">
    <source>
        <dbReference type="ARBA" id="ARBA00031306"/>
    </source>
</evidence>
<evidence type="ECO:0000256" key="6">
    <source>
        <dbReference type="ARBA" id="ARBA00022827"/>
    </source>
</evidence>
<dbReference type="EMBL" id="JACHLP010000005">
    <property type="protein sequence ID" value="MBB4844190.1"/>
    <property type="molecule type" value="Genomic_DNA"/>
</dbReference>
<keyword evidence="13" id="KW-0449">Lipoprotein</keyword>
<feature type="binding site" evidence="11">
    <location>
        <position position="303"/>
    </location>
    <ligand>
        <name>Mg(2+)</name>
        <dbReference type="ChEBI" id="CHEBI:18420"/>
    </ligand>
</feature>
<keyword evidence="7 10" id="KW-0460">Magnesium</keyword>
<dbReference type="PANTHER" id="PTHR30040">
    <property type="entry name" value="THIAMINE BIOSYNTHESIS LIPOPROTEIN APBE"/>
    <property type="match status" value="1"/>
</dbReference>
<dbReference type="Proteomes" id="UP000562027">
    <property type="component" value="Unassembled WGS sequence"/>
</dbReference>
<dbReference type="GO" id="GO:0046872">
    <property type="term" value="F:metal ion binding"/>
    <property type="evidence" value="ECO:0007669"/>
    <property type="project" value="UniProtKB-UniRule"/>
</dbReference>
<feature type="binding site" evidence="11">
    <location>
        <position position="187"/>
    </location>
    <ligand>
        <name>Mg(2+)</name>
        <dbReference type="ChEBI" id="CHEBI:18420"/>
    </ligand>
</feature>
<evidence type="ECO:0000256" key="5">
    <source>
        <dbReference type="ARBA" id="ARBA00022723"/>
    </source>
</evidence>
<evidence type="ECO:0000256" key="12">
    <source>
        <dbReference type="SAM" id="SignalP"/>
    </source>
</evidence>